<dbReference type="RefSeq" id="WP_104410600.1">
    <property type="nucleotide sequence ID" value="NZ_PTIS01000019.1"/>
</dbReference>
<feature type="domain" description="DUF7852" evidence="1">
    <location>
        <begin position="48"/>
        <end position="113"/>
    </location>
</feature>
<comment type="caution">
    <text evidence="2">The sequence shown here is derived from an EMBL/GenBank/DDBJ whole genome shotgun (WGS) entry which is preliminary data.</text>
</comment>
<protein>
    <recommendedName>
        <fullName evidence="1">DUF7852 domain-containing protein</fullName>
    </recommendedName>
</protein>
<gene>
    <name evidence="2" type="ORF">BD821_11952</name>
</gene>
<name>A0A2S6FV48_9CLOT</name>
<dbReference type="AlphaFoldDB" id="A0A2S6FV48"/>
<dbReference type="EMBL" id="PTIS01000019">
    <property type="protein sequence ID" value="PPK45597.1"/>
    <property type="molecule type" value="Genomic_DNA"/>
</dbReference>
<reference evidence="2 3" key="1">
    <citation type="submission" date="2018-02" db="EMBL/GenBank/DDBJ databases">
        <title>Genomic Encyclopedia of Archaeal and Bacterial Type Strains, Phase II (KMG-II): from individual species to whole genera.</title>
        <authorList>
            <person name="Goeker M."/>
        </authorList>
    </citation>
    <scope>NUCLEOTIDE SEQUENCE [LARGE SCALE GENOMIC DNA]</scope>
    <source>
        <strain evidence="2 3">DSM 15099</strain>
    </source>
</reference>
<accession>A0A2S6FV48</accession>
<organism evidence="2 3">
    <name type="scientific">Clostridium algidicarnis DSM 15099</name>
    <dbReference type="NCBI Taxonomy" id="1121295"/>
    <lineage>
        <taxon>Bacteria</taxon>
        <taxon>Bacillati</taxon>
        <taxon>Bacillota</taxon>
        <taxon>Clostridia</taxon>
        <taxon>Eubacteriales</taxon>
        <taxon>Clostridiaceae</taxon>
        <taxon>Clostridium</taxon>
    </lineage>
</organism>
<dbReference type="Pfam" id="PF25250">
    <property type="entry name" value="DUF7852"/>
    <property type="match status" value="1"/>
</dbReference>
<sequence length="298" mass="33974">MFESNLINGCNDPNISPNCNNSKVVSSNHLGECSNECYTPFGRPGPMVVKVPVVLADCKIQIDIESDIRLEKEAFDVKTIDKHVCITQCHLVPHTNKVFISGHVQKNIQYSTVDCDNATSVSGSVLHSTFNIPFKCVTAVKFDKEPIFGSYCKRESSVLDKSMLCESNKEQSWQHYNDYYERIFCELEWSNILETDIFHGDRRCGGDFSKERCFRDITEKMVVYLRIKLLQNQPVYIGEPECKVDMIEDCNCKCGKHHKAERCSCNNQKQYDVCNDDIEIGCNSGMGVVGRLRGQKRY</sequence>
<dbReference type="OrthoDB" id="2381017at2"/>
<evidence type="ECO:0000313" key="3">
    <source>
        <dbReference type="Proteomes" id="UP000239863"/>
    </source>
</evidence>
<dbReference type="Proteomes" id="UP000239863">
    <property type="component" value="Unassembled WGS sequence"/>
</dbReference>
<evidence type="ECO:0000259" key="1">
    <source>
        <dbReference type="Pfam" id="PF25250"/>
    </source>
</evidence>
<dbReference type="NCBIfam" id="NF045794">
    <property type="entry name" value="CsxC_fam"/>
    <property type="match status" value="1"/>
</dbReference>
<evidence type="ECO:0000313" key="2">
    <source>
        <dbReference type="EMBL" id="PPK45597.1"/>
    </source>
</evidence>
<dbReference type="InterPro" id="IPR057174">
    <property type="entry name" value="DUF7852"/>
</dbReference>
<proteinExistence type="predicted"/>
<dbReference type="InterPro" id="IPR054845">
    <property type="entry name" value="Exosporium_prot_C"/>
</dbReference>